<proteinExistence type="predicted"/>
<gene>
    <name evidence="4" type="ORF">DT076_07480</name>
</gene>
<reference evidence="4 5" key="1">
    <citation type="submission" date="2018-07" db="EMBL/GenBank/DDBJ databases">
        <title>Desertimonas flava gen. nov. sp. nov.</title>
        <authorList>
            <person name="Liu S."/>
        </authorList>
    </citation>
    <scope>NUCLEOTIDE SEQUENCE [LARGE SCALE GENOMIC DNA]</scope>
    <source>
        <strain evidence="4 5">16Sb5-5</strain>
    </source>
</reference>
<sequence>MVDGLSTGHDDSSGPVPRQPAAVARDWARANGYPVRDQGRLSVQVEAAYRAAHGG</sequence>
<name>A0A367YVM6_9ACTN</name>
<dbReference type="InterPro" id="IPR036625">
    <property type="entry name" value="E3-bd_dom_sf"/>
</dbReference>
<dbReference type="GO" id="GO:0016746">
    <property type="term" value="F:acyltransferase activity"/>
    <property type="evidence" value="ECO:0007669"/>
    <property type="project" value="InterPro"/>
</dbReference>
<dbReference type="Gene3D" id="4.10.320.10">
    <property type="entry name" value="E3-binding domain"/>
    <property type="match status" value="1"/>
</dbReference>
<evidence type="ECO:0000259" key="3">
    <source>
        <dbReference type="Pfam" id="PF23359"/>
    </source>
</evidence>
<organism evidence="4 5">
    <name type="scientific">Desertihabitans brevis</name>
    <dbReference type="NCBI Taxonomy" id="2268447"/>
    <lineage>
        <taxon>Bacteria</taxon>
        <taxon>Bacillati</taxon>
        <taxon>Actinomycetota</taxon>
        <taxon>Actinomycetes</taxon>
        <taxon>Propionibacteriales</taxon>
        <taxon>Propionibacteriaceae</taxon>
        <taxon>Desertihabitans</taxon>
    </lineage>
</organism>
<evidence type="ECO:0000256" key="2">
    <source>
        <dbReference type="SAM" id="MobiDB-lite"/>
    </source>
</evidence>
<dbReference type="Pfam" id="PF23359">
    <property type="entry name" value="Lsr2_DNA-bd"/>
    <property type="match status" value="1"/>
</dbReference>
<feature type="domain" description="Lsr2 DNA-binding" evidence="3">
    <location>
        <begin position="21"/>
        <end position="52"/>
    </location>
</feature>
<dbReference type="EMBL" id="QOUI01000004">
    <property type="protein sequence ID" value="RCK69868.1"/>
    <property type="molecule type" value="Genomic_DNA"/>
</dbReference>
<dbReference type="InterPro" id="IPR055370">
    <property type="entry name" value="Lsr2_DNA-bd"/>
</dbReference>
<evidence type="ECO:0000313" key="5">
    <source>
        <dbReference type="Proteomes" id="UP000252770"/>
    </source>
</evidence>
<evidence type="ECO:0000313" key="4">
    <source>
        <dbReference type="EMBL" id="RCK69868.1"/>
    </source>
</evidence>
<comment type="caution">
    <text evidence="4">The sequence shown here is derived from an EMBL/GenBank/DDBJ whole genome shotgun (WGS) entry which is preliminary data.</text>
</comment>
<protein>
    <recommendedName>
        <fullName evidence="3">Lsr2 DNA-binding domain-containing protein</fullName>
    </recommendedName>
</protein>
<evidence type="ECO:0000256" key="1">
    <source>
        <dbReference type="ARBA" id="ARBA00023125"/>
    </source>
</evidence>
<accession>A0A367YVM6</accession>
<dbReference type="GO" id="GO:0003677">
    <property type="term" value="F:DNA binding"/>
    <property type="evidence" value="ECO:0007669"/>
    <property type="project" value="UniProtKB-KW"/>
</dbReference>
<keyword evidence="1" id="KW-0238">DNA-binding</keyword>
<dbReference type="AlphaFoldDB" id="A0A367YVM6"/>
<keyword evidence="5" id="KW-1185">Reference proteome</keyword>
<feature type="region of interest" description="Disordered" evidence="2">
    <location>
        <begin position="1"/>
        <end position="21"/>
    </location>
</feature>
<dbReference type="Proteomes" id="UP000252770">
    <property type="component" value="Unassembled WGS sequence"/>
</dbReference>